<dbReference type="EMBL" id="CP121689">
    <property type="protein sequence ID" value="WZL77137.1"/>
    <property type="molecule type" value="Genomic_DNA"/>
</dbReference>
<dbReference type="PANTHER" id="PTHR48084">
    <property type="entry name" value="2-OXOGLUTARATE OXIDOREDUCTASE SUBUNIT KORB-RELATED"/>
    <property type="match status" value="1"/>
</dbReference>
<comment type="cofactor">
    <cofactor evidence="3">
        <name>[4Fe-4S] cluster</name>
        <dbReference type="ChEBI" id="CHEBI:49883"/>
    </cofactor>
</comment>
<keyword evidence="8" id="KW-0411">Iron-sulfur</keyword>
<dbReference type="CDD" id="cd03375">
    <property type="entry name" value="TPP_OGFOR"/>
    <property type="match status" value="1"/>
</dbReference>
<dbReference type="InterPro" id="IPR051457">
    <property type="entry name" value="2-oxoacid:Fd_oxidoreductase"/>
</dbReference>
<accession>A0ABZ2YE98</accession>
<dbReference type="Pfam" id="PF02775">
    <property type="entry name" value="TPP_enzyme_C"/>
    <property type="match status" value="1"/>
</dbReference>
<keyword evidence="4" id="KW-0479">Metal-binding</keyword>
<evidence type="ECO:0000256" key="7">
    <source>
        <dbReference type="ARBA" id="ARBA00023004"/>
    </source>
</evidence>
<evidence type="ECO:0000256" key="8">
    <source>
        <dbReference type="ARBA" id="ARBA00023014"/>
    </source>
</evidence>
<evidence type="ECO:0000259" key="10">
    <source>
        <dbReference type="Pfam" id="PF02775"/>
    </source>
</evidence>
<evidence type="ECO:0000259" key="11">
    <source>
        <dbReference type="Pfam" id="PF12367"/>
    </source>
</evidence>
<evidence type="ECO:0000256" key="5">
    <source>
        <dbReference type="ARBA" id="ARBA00022842"/>
    </source>
</evidence>
<keyword evidence="9" id="KW-0786">Thiamine pyrophosphate</keyword>
<organism evidence="12 13">
    <name type="scientific">Thermatribacter velox</name>
    <dbReference type="NCBI Taxonomy" id="3039681"/>
    <lineage>
        <taxon>Bacteria</taxon>
        <taxon>Pseudomonadati</taxon>
        <taxon>Atribacterota</taxon>
        <taxon>Atribacteria</taxon>
        <taxon>Atribacterales</taxon>
        <taxon>Thermatribacteraceae</taxon>
        <taxon>Thermatribacter</taxon>
    </lineage>
</organism>
<evidence type="ECO:0000256" key="3">
    <source>
        <dbReference type="ARBA" id="ARBA00001966"/>
    </source>
</evidence>
<feature type="domain" description="Thiamine pyrophosphate enzyme TPP-binding" evidence="10">
    <location>
        <begin position="51"/>
        <end position="194"/>
    </location>
</feature>
<evidence type="ECO:0000256" key="4">
    <source>
        <dbReference type="ARBA" id="ARBA00022723"/>
    </source>
</evidence>
<dbReference type="InterPro" id="IPR011896">
    <property type="entry name" value="OFOB"/>
</dbReference>
<evidence type="ECO:0000256" key="1">
    <source>
        <dbReference type="ARBA" id="ARBA00001946"/>
    </source>
</evidence>
<dbReference type="NCBIfam" id="TIGR02177">
    <property type="entry name" value="PorB_KorB"/>
    <property type="match status" value="1"/>
</dbReference>
<keyword evidence="7" id="KW-0408">Iron</keyword>
<evidence type="ECO:0000256" key="2">
    <source>
        <dbReference type="ARBA" id="ARBA00001964"/>
    </source>
</evidence>
<dbReference type="Gene3D" id="3.40.50.970">
    <property type="match status" value="1"/>
</dbReference>
<sequence length="285" mass="31476">MNENVFDNQVPIAWCPGCGNFGILRSLKKALLELGLKPEQVVISSGIGQAAKIPHYLKVNVFNGLHGRSIPAALAIKTVNPGLVVIAESGDGCMYGEGGNHFLHAIRRNPDITVIIHNNQVYGLTKGQASPTSPEGFPSKTQPFGSLAQPLNPLSLAISQGASFVARGFAGDPDKLAKILKEAITWRGLAIVDVLQPCVTFNKINTYDWYKKRVYYLPKNFDCGNKKEAFSKALEWGDKIPLGIFYKEQKPVFQEKLPFQKENLVYRKPRENAAEILEQELEAIK</sequence>
<dbReference type="Proteomes" id="UP001461341">
    <property type="component" value="Chromosome"/>
</dbReference>
<protein>
    <submittedName>
        <fullName evidence="12">Thiamine pyrophosphate-dependent enzyme</fullName>
    </submittedName>
</protein>
<comment type="cofactor">
    <cofactor evidence="1">
        <name>Mg(2+)</name>
        <dbReference type="ChEBI" id="CHEBI:18420"/>
    </cofactor>
</comment>
<dbReference type="RefSeq" id="WP_369019303.1">
    <property type="nucleotide sequence ID" value="NZ_CP121689.1"/>
</dbReference>
<evidence type="ECO:0000256" key="6">
    <source>
        <dbReference type="ARBA" id="ARBA00023002"/>
    </source>
</evidence>
<evidence type="ECO:0000256" key="9">
    <source>
        <dbReference type="ARBA" id="ARBA00023052"/>
    </source>
</evidence>
<dbReference type="InterPro" id="IPR032686">
    <property type="entry name" value="PFO_beta_C"/>
</dbReference>
<name>A0ABZ2YE98_9BACT</name>
<evidence type="ECO:0000313" key="13">
    <source>
        <dbReference type="Proteomes" id="UP001461341"/>
    </source>
</evidence>
<dbReference type="InterPro" id="IPR011766">
    <property type="entry name" value="TPP_enzyme_TPP-bd"/>
</dbReference>
<keyword evidence="6" id="KW-0560">Oxidoreductase</keyword>
<gene>
    <name evidence="12" type="ORF">QBE54_05330</name>
</gene>
<keyword evidence="13" id="KW-1185">Reference proteome</keyword>
<comment type="cofactor">
    <cofactor evidence="2">
        <name>thiamine diphosphate</name>
        <dbReference type="ChEBI" id="CHEBI:58937"/>
    </cofactor>
</comment>
<reference evidence="12 13" key="1">
    <citation type="submission" date="2023-03" db="EMBL/GenBank/DDBJ databases">
        <title>Novel Species.</title>
        <authorList>
            <person name="Ma S."/>
        </authorList>
    </citation>
    <scope>NUCLEOTIDE SEQUENCE [LARGE SCALE GENOMIC DNA]</scope>
    <source>
        <strain evidence="12 13">B11</strain>
    </source>
</reference>
<evidence type="ECO:0000313" key="12">
    <source>
        <dbReference type="EMBL" id="WZL77137.1"/>
    </source>
</evidence>
<dbReference type="PANTHER" id="PTHR48084:SF4">
    <property type="entry name" value="2-OXOGLUTARATE OXIDOREDUCTASE SUBUNIT KORB"/>
    <property type="match status" value="1"/>
</dbReference>
<dbReference type="Pfam" id="PF12367">
    <property type="entry name" value="PFO_beta_C"/>
    <property type="match status" value="1"/>
</dbReference>
<dbReference type="InterPro" id="IPR029061">
    <property type="entry name" value="THDP-binding"/>
</dbReference>
<feature type="domain" description="Pyruvate ferredoxin oxidoreductase beta subunit C-terminal" evidence="11">
    <location>
        <begin position="198"/>
        <end position="260"/>
    </location>
</feature>
<keyword evidence="5" id="KW-0460">Magnesium</keyword>
<dbReference type="SUPFAM" id="SSF52518">
    <property type="entry name" value="Thiamin diphosphate-binding fold (THDP-binding)"/>
    <property type="match status" value="1"/>
</dbReference>
<proteinExistence type="predicted"/>